<gene>
    <name evidence="1" type="ORF">BST85_05855</name>
</gene>
<sequence>MNGILDLLQGSTGDIILSGLSQESGQSKDNTAQVVQMALPILLGAMKRNSSTEAGSSGLLSALDSKHDGSILDHLDGFFSGGVDADQMEDGNGILGHVLGGSQNGVTQALSAKSGMDTGSIVKILTVLAPIVLGYLGKQKRQQQVADSGDLGALLGSLGGDGNQQSMIESLLDGDNDGSIIDDMAGMFLGGDKGSSKGSGLGGLLGGFLKG</sequence>
<dbReference type="OrthoDB" id="708105at2"/>
<proteinExistence type="predicted"/>
<evidence type="ECO:0000313" key="1">
    <source>
        <dbReference type="EMBL" id="PQB04477.1"/>
    </source>
</evidence>
<evidence type="ECO:0000313" key="2">
    <source>
        <dbReference type="Proteomes" id="UP000239800"/>
    </source>
</evidence>
<dbReference type="InterPro" id="IPR009282">
    <property type="entry name" value="DUF937"/>
</dbReference>
<dbReference type="EMBL" id="MQUB01000001">
    <property type="protein sequence ID" value="PQB04477.1"/>
    <property type="molecule type" value="Genomic_DNA"/>
</dbReference>
<dbReference type="AlphaFoldDB" id="A0A2S7KPE3"/>
<reference evidence="1 2" key="1">
    <citation type="submission" date="2016-11" db="EMBL/GenBank/DDBJ databases">
        <title>Trade-off between light-utilization and light-protection in marine flavobacteria.</title>
        <authorList>
            <person name="Kumagai Y."/>
        </authorList>
    </citation>
    <scope>NUCLEOTIDE SEQUENCE [LARGE SCALE GENOMIC DNA]</scope>
    <source>
        <strain evidence="1 2">NBRC 107741</strain>
    </source>
</reference>
<accession>A0A2S7KPE3</accession>
<dbReference type="Proteomes" id="UP000239800">
    <property type="component" value="Unassembled WGS sequence"/>
</dbReference>
<dbReference type="Pfam" id="PF06078">
    <property type="entry name" value="DUF937"/>
    <property type="match status" value="1"/>
</dbReference>
<organism evidence="1 2">
    <name type="scientific">Aureitalea marina</name>
    <dbReference type="NCBI Taxonomy" id="930804"/>
    <lineage>
        <taxon>Bacteria</taxon>
        <taxon>Pseudomonadati</taxon>
        <taxon>Bacteroidota</taxon>
        <taxon>Flavobacteriia</taxon>
        <taxon>Flavobacteriales</taxon>
        <taxon>Flavobacteriaceae</taxon>
        <taxon>Aureitalea</taxon>
    </lineage>
</organism>
<keyword evidence="2" id="KW-1185">Reference proteome</keyword>
<protein>
    <recommendedName>
        <fullName evidence="3">DUF937 domain-containing protein</fullName>
    </recommendedName>
</protein>
<name>A0A2S7KPE3_9FLAO</name>
<comment type="caution">
    <text evidence="1">The sequence shown here is derived from an EMBL/GenBank/DDBJ whole genome shotgun (WGS) entry which is preliminary data.</text>
</comment>
<dbReference type="RefSeq" id="WP_104812403.1">
    <property type="nucleotide sequence ID" value="NZ_MQUB01000001.1"/>
</dbReference>
<evidence type="ECO:0008006" key="3">
    <source>
        <dbReference type="Google" id="ProtNLM"/>
    </source>
</evidence>